<dbReference type="Gramene" id="PVH63799">
    <property type="protein sequence ID" value="PVH63799"/>
    <property type="gene ID" value="PAHAL_2G109000"/>
</dbReference>
<proteinExistence type="predicted"/>
<gene>
    <name evidence="2" type="ORF">PAHAL_2G109000</name>
</gene>
<dbReference type="Proteomes" id="UP000243499">
    <property type="component" value="Chromosome 2"/>
</dbReference>
<accession>A0A2T8KNT1</accession>
<dbReference type="EMBL" id="CM008047">
    <property type="protein sequence ID" value="PVH63799.1"/>
    <property type="molecule type" value="Genomic_DNA"/>
</dbReference>
<reference evidence="2" key="1">
    <citation type="submission" date="2018-04" db="EMBL/GenBank/DDBJ databases">
        <title>WGS assembly of Panicum hallii.</title>
        <authorList>
            <person name="Lovell J."/>
            <person name="Jenkins J."/>
            <person name="Lowry D."/>
            <person name="Mamidi S."/>
            <person name="Sreedasyam A."/>
            <person name="Weng X."/>
            <person name="Barry K."/>
            <person name="Bonette J."/>
            <person name="Campitelli B."/>
            <person name="Daum C."/>
            <person name="Gordon S."/>
            <person name="Gould B."/>
            <person name="Lipzen A."/>
            <person name="Macqueen A."/>
            <person name="Palacio-Mejia J."/>
            <person name="Plott C."/>
            <person name="Shakirov E."/>
            <person name="Shu S."/>
            <person name="Yoshinaga Y."/>
            <person name="Zane M."/>
            <person name="Rokhsar D."/>
            <person name="Grimwood J."/>
            <person name="Schmutz J."/>
            <person name="Juenger T."/>
        </authorList>
    </citation>
    <scope>NUCLEOTIDE SEQUENCE [LARGE SCALE GENOMIC DNA]</scope>
    <source>
        <strain evidence="2">FIL2</strain>
    </source>
</reference>
<dbReference type="InterPro" id="IPR055411">
    <property type="entry name" value="LRR_FXL15/At3g58940/PEG3-like"/>
</dbReference>
<dbReference type="Pfam" id="PF24758">
    <property type="entry name" value="LRR_At5g56370"/>
    <property type="match status" value="1"/>
</dbReference>
<sequence length="97" mass="11008">MDKCSACAEAADAQLLGGRDPGAAAWLQLFRLMRAVRLSVEFRCVRTLVLEMVEPQVKPVADFLRCFPCLEMLYVTSHMVVPQSMEILNYEMDNHTE</sequence>
<dbReference type="AlphaFoldDB" id="A0A2T8KNT1"/>
<evidence type="ECO:0000313" key="2">
    <source>
        <dbReference type="EMBL" id="PVH63799.1"/>
    </source>
</evidence>
<protein>
    <recommendedName>
        <fullName evidence="1">F-box/LRR-repeat protein 15/At3g58940/PEG3-like LRR domain-containing protein</fullName>
    </recommendedName>
</protein>
<organism evidence="2">
    <name type="scientific">Panicum hallii</name>
    <dbReference type="NCBI Taxonomy" id="206008"/>
    <lineage>
        <taxon>Eukaryota</taxon>
        <taxon>Viridiplantae</taxon>
        <taxon>Streptophyta</taxon>
        <taxon>Embryophyta</taxon>
        <taxon>Tracheophyta</taxon>
        <taxon>Spermatophyta</taxon>
        <taxon>Magnoliopsida</taxon>
        <taxon>Liliopsida</taxon>
        <taxon>Poales</taxon>
        <taxon>Poaceae</taxon>
        <taxon>PACMAD clade</taxon>
        <taxon>Panicoideae</taxon>
        <taxon>Panicodae</taxon>
        <taxon>Paniceae</taxon>
        <taxon>Panicinae</taxon>
        <taxon>Panicum</taxon>
        <taxon>Panicum sect. Panicum</taxon>
    </lineage>
</organism>
<evidence type="ECO:0000259" key="1">
    <source>
        <dbReference type="Pfam" id="PF24758"/>
    </source>
</evidence>
<feature type="domain" description="F-box/LRR-repeat protein 15/At3g58940/PEG3-like LRR" evidence="1">
    <location>
        <begin position="30"/>
        <end position="75"/>
    </location>
</feature>
<name>A0A2T8KNT1_9POAL</name>